<name>A0A645FP60_9ZZZZ</name>
<dbReference type="PROSITE" id="PS51781">
    <property type="entry name" value="SH3B"/>
    <property type="match status" value="1"/>
</dbReference>
<accession>A0A645FP60</accession>
<reference evidence="2" key="1">
    <citation type="submission" date="2019-08" db="EMBL/GenBank/DDBJ databases">
        <authorList>
            <person name="Kucharzyk K."/>
            <person name="Murdoch R.W."/>
            <person name="Higgins S."/>
            <person name="Loffler F."/>
        </authorList>
    </citation>
    <scope>NUCLEOTIDE SEQUENCE</scope>
</reference>
<feature type="domain" description="SH3b" evidence="1">
    <location>
        <begin position="159"/>
        <end position="222"/>
    </location>
</feature>
<dbReference type="AlphaFoldDB" id="A0A645FP60"/>
<dbReference type="EMBL" id="VSSQ01062283">
    <property type="protein sequence ID" value="MPN15496.1"/>
    <property type="molecule type" value="Genomic_DNA"/>
</dbReference>
<comment type="caution">
    <text evidence="2">The sequence shown here is derived from an EMBL/GenBank/DDBJ whole genome shotgun (WGS) entry which is preliminary data.</text>
</comment>
<sequence length="231" mass="24721">MYVADLPDQPVHAFERKGVRWTRDIEIPGAIKDDAATADVQIEFVDYDFCDDEPRKVHITIVLKVWARVTSTIEMDAYVMDPVATAGAFEMTTAANTVTSSDGFNDDKVSASQMGGGDVEAFGESNILVTGPEGMPGYPYPETFTGPLEPTAGVPTTVSGMAVVNGNNVNVRTGPGTNFPVIQKVNKGTNLTIKDEAFGWYKVVLPDGNTTGWIASWLLNTNGTVPTAPKG</sequence>
<evidence type="ECO:0000313" key="2">
    <source>
        <dbReference type="EMBL" id="MPN15496.1"/>
    </source>
</evidence>
<dbReference type="InterPro" id="IPR003646">
    <property type="entry name" value="SH3-like_bac-type"/>
</dbReference>
<dbReference type="Gene3D" id="2.30.30.40">
    <property type="entry name" value="SH3 Domains"/>
    <property type="match status" value="1"/>
</dbReference>
<dbReference type="Pfam" id="PF08239">
    <property type="entry name" value="SH3_3"/>
    <property type="match status" value="1"/>
</dbReference>
<gene>
    <name evidence="2" type="ORF">SDC9_162830</name>
</gene>
<dbReference type="SMART" id="SM00287">
    <property type="entry name" value="SH3b"/>
    <property type="match status" value="1"/>
</dbReference>
<proteinExistence type="predicted"/>
<organism evidence="2">
    <name type="scientific">bioreactor metagenome</name>
    <dbReference type="NCBI Taxonomy" id="1076179"/>
    <lineage>
        <taxon>unclassified sequences</taxon>
        <taxon>metagenomes</taxon>
        <taxon>ecological metagenomes</taxon>
    </lineage>
</organism>
<evidence type="ECO:0000259" key="1">
    <source>
        <dbReference type="PROSITE" id="PS51781"/>
    </source>
</evidence>
<protein>
    <recommendedName>
        <fullName evidence="1">SH3b domain-containing protein</fullName>
    </recommendedName>
</protein>